<keyword evidence="4 12" id="KW-0813">Transport</keyword>
<comment type="subcellular location">
    <subcellularLocation>
        <location evidence="1 12">Mitochondrion membrane</location>
        <topology evidence="1 12">Single-pass membrane protein</topology>
    </subcellularLocation>
</comment>
<name>A0A8F8FE26_9HEMI</name>
<keyword evidence="6 12" id="KW-0812">Transmembrane</keyword>
<evidence type="ECO:0000256" key="10">
    <source>
        <dbReference type="ARBA" id="ARBA00023128"/>
    </source>
</evidence>
<geneLocation type="mitochondrion" evidence="14"/>
<dbReference type="GO" id="GO:0045259">
    <property type="term" value="C:proton-transporting ATP synthase complex"/>
    <property type="evidence" value="ECO:0007669"/>
    <property type="project" value="UniProtKB-KW"/>
</dbReference>
<feature type="transmembrane region" description="Helical" evidence="13">
    <location>
        <begin position="6"/>
        <end position="31"/>
    </location>
</feature>
<keyword evidence="8 13" id="KW-1133">Transmembrane helix</keyword>
<dbReference type="GO" id="GO:0015078">
    <property type="term" value="F:proton transmembrane transporter activity"/>
    <property type="evidence" value="ECO:0007669"/>
    <property type="project" value="InterPro"/>
</dbReference>
<comment type="subunit">
    <text evidence="3">F-type ATPases have 2 components, CF(1) - the catalytic core - and CF(0) - the membrane proton channel.</text>
</comment>
<evidence type="ECO:0000313" key="14">
    <source>
        <dbReference type="EMBL" id="QXX99447.1"/>
    </source>
</evidence>
<accession>A0A8F8FE26</accession>
<dbReference type="EMBL" id="MZ433366">
    <property type="protein sequence ID" value="QXX99447.1"/>
    <property type="molecule type" value="Genomic_DNA"/>
</dbReference>
<dbReference type="GO" id="GO:0015986">
    <property type="term" value="P:proton motive force-driven ATP synthesis"/>
    <property type="evidence" value="ECO:0007669"/>
    <property type="project" value="InterPro"/>
</dbReference>
<dbReference type="AlphaFoldDB" id="A0A8F8FE26"/>
<evidence type="ECO:0000256" key="2">
    <source>
        <dbReference type="ARBA" id="ARBA00008892"/>
    </source>
</evidence>
<evidence type="ECO:0000256" key="6">
    <source>
        <dbReference type="ARBA" id="ARBA00022692"/>
    </source>
</evidence>
<dbReference type="Pfam" id="PF00895">
    <property type="entry name" value="ATP-synt_8"/>
    <property type="match status" value="1"/>
</dbReference>
<keyword evidence="9 12" id="KW-0406">Ion transport</keyword>
<keyword evidence="10 12" id="KW-0496">Mitochondrion</keyword>
<keyword evidence="5 12" id="KW-0138">CF(0)</keyword>
<evidence type="ECO:0000256" key="13">
    <source>
        <dbReference type="SAM" id="Phobius"/>
    </source>
</evidence>
<keyword evidence="7 12" id="KW-0375">Hydrogen ion transport</keyword>
<sequence length="49" mass="5995">MPQMAPTWWTIIMMLSIVTMIITMTMVYFLFTYTNKIIKNNKTKKFDWK</sequence>
<comment type="similarity">
    <text evidence="2 12">Belongs to the ATPase protein 8 family.</text>
</comment>
<organism evidence="14">
    <name type="scientific">Aconurella prolixa</name>
    <dbReference type="NCBI Taxonomy" id="1671185"/>
    <lineage>
        <taxon>Eukaryota</taxon>
        <taxon>Metazoa</taxon>
        <taxon>Ecdysozoa</taxon>
        <taxon>Arthropoda</taxon>
        <taxon>Hexapoda</taxon>
        <taxon>Insecta</taxon>
        <taxon>Pterygota</taxon>
        <taxon>Neoptera</taxon>
        <taxon>Paraneoptera</taxon>
        <taxon>Hemiptera</taxon>
        <taxon>Auchenorrhyncha</taxon>
        <taxon>Membracoidea</taxon>
        <taxon>Cicadellidae</taxon>
        <taxon>Deltocephalinae</taxon>
        <taxon>Chiasmini</taxon>
        <taxon>Aconurella</taxon>
    </lineage>
</organism>
<keyword evidence="11 13" id="KW-0472">Membrane</keyword>
<evidence type="ECO:0000256" key="12">
    <source>
        <dbReference type="RuleBase" id="RU003661"/>
    </source>
</evidence>
<protein>
    <recommendedName>
        <fullName evidence="12">ATP synthase complex subunit 8</fullName>
    </recommendedName>
</protein>
<evidence type="ECO:0000256" key="5">
    <source>
        <dbReference type="ARBA" id="ARBA00022547"/>
    </source>
</evidence>
<gene>
    <name evidence="14" type="primary">ATP8</name>
</gene>
<dbReference type="InterPro" id="IPR001421">
    <property type="entry name" value="ATP8_metazoa"/>
</dbReference>
<evidence type="ECO:0000256" key="9">
    <source>
        <dbReference type="ARBA" id="ARBA00023065"/>
    </source>
</evidence>
<evidence type="ECO:0000256" key="7">
    <source>
        <dbReference type="ARBA" id="ARBA00022781"/>
    </source>
</evidence>
<evidence type="ECO:0000256" key="1">
    <source>
        <dbReference type="ARBA" id="ARBA00004304"/>
    </source>
</evidence>
<dbReference type="GO" id="GO:0031966">
    <property type="term" value="C:mitochondrial membrane"/>
    <property type="evidence" value="ECO:0007669"/>
    <property type="project" value="UniProtKB-SubCell"/>
</dbReference>
<proteinExistence type="inferred from homology"/>
<evidence type="ECO:0000256" key="8">
    <source>
        <dbReference type="ARBA" id="ARBA00022989"/>
    </source>
</evidence>
<evidence type="ECO:0000256" key="3">
    <source>
        <dbReference type="ARBA" id="ARBA00011291"/>
    </source>
</evidence>
<evidence type="ECO:0000256" key="11">
    <source>
        <dbReference type="ARBA" id="ARBA00023136"/>
    </source>
</evidence>
<reference evidence="14" key="1">
    <citation type="submission" date="2021-06" db="EMBL/GenBank/DDBJ databases">
        <authorList>
            <person name="Wu K."/>
            <person name="Duan y."/>
        </authorList>
    </citation>
    <scope>NUCLEOTIDE SEQUENCE</scope>
</reference>
<evidence type="ECO:0000256" key="4">
    <source>
        <dbReference type="ARBA" id="ARBA00022448"/>
    </source>
</evidence>